<comment type="function">
    <text evidence="7">Catalyzes the 6-electron oxidation of protoporphyrinogen IX to form protoporphyrin IX; under anaerobic conditions uses menaquinone as an electron acceptor, under aerobic conditions uses ubiquinone as an electron acceptor.</text>
</comment>
<comment type="catalytic activity">
    <reaction evidence="7">
        <text>protoporphyrinogen IX + 3 a menaquinone = protoporphyrin IX + 3 a menaquinol</text>
        <dbReference type="Rhea" id="RHEA:27409"/>
        <dbReference type="Rhea" id="RHEA-COMP:9537"/>
        <dbReference type="Rhea" id="RHEA-COMP:9539"/>
        <dbReference type="ChEBI" id="CHEBI:16374"/>
        <dbReference type="ChEBI" id="CHEBI:18151"/>
        <dbReference type="ChEBI" id="CHEBI:57306"/>
        <dbReference type="ChEBI" id="CHEBI:57307"/>
        <dbReference type="EC" id="1.3.5.3"/>
    </reaction>
</comment>
<dbReference type="GO" id="GO:0004729">
    <property type="term" value="F:oxygen-dependent protoporphyrinogen oxidase activity"/>
    <property type="evidence" value="ECO:0007669"/>
    <property type="project" value="InterPro"/>
</dbReference>
<comment type="catalytic activity">
    <reaction evidence="7">
        <text>protoporphyrinogen IX + 3 a ubiquinone = protoporphyrin IX + 3 a ubiquinol</text>
        <dbReference type="Rhea" id="RHEA:63936"/>
        <dbReference type="Rhea" id="RHEA-COMP:9565"/>
        <dbReference type="Rhea" id="RHEA-COMP:9566"/>
        <dbReference type="ChEBI" id="CHEBI:16389"/>
        <dbReference type="ChEBI" id="CHEBI:17976"/>
        <dbReference type="ChEBI" id="CHEBI:57306"/>
        <dbReference type="ChEBI" id="CHEBI:57307"/>
    </reaction>
</comment>
<keyword evidence="3 7" id="KW-0547">Nucleotide-binding</keyword>
<dbReference type="GO" id="GO:0010181">
    <property type="term" value="F:FMN binding"/>
    <property type="evidence" value="ECO:0007669"/>
    <property type="project" value="UniProtKB-UniRule"/>
</dbReference>
<dbReference type="InterPro" id="IPR008254">
    <property type="entry name" value="Flavodoxin/NO_synth"/>
</dbReference>
<keyword evidence="6 7" id="KW-0627">Porphyrin biosynthesis</keyword>
<keyword evidence="7" id="KW-1003">Cell membrane</keyword>
<dbReference type="AlphaFoldDB" id="A0A520MUF6"/>
<feature type="domain" description="Flavodoxin-like" evidence="8">
    <location>
        <begin position="4"/>
        <end position="178"/>
    </location>
</feature>
<dbReference type="GO" id="GO:0006782">
    <property type="term" value="P:protoporphyrinogen IX biosynthetic process"/>
    <property type="evidence" value="ECO:0007669"/>
    <property type="project" value="UniProtKB-UniRule"/>
</dbReference>
<dbReference type="PROSITE" id="PS50902">
    <property type="entry name" value="FLAVODOXIN_LIKE"/>
    <property type="match status" value="1"/>
</dbReference>
<dbReference type="GO" id="GO:0005886">
    <property type="term" value="C:plasma membrane"/>
    <property type="evidence" value="ECO:0007669"/>
    <property type="project" value="UniProtKB-SubCell"/>
</dbReference>
<comment type="similarity">
    <text evidence="7">Belongs to the HemG family.</text>
</comment>
<evidence type="ECO:0000256" key="3">
    <source>
        <dbReference type="ARBA" id="ARBA00022741"/>
    </source>
</evidence>
<comment type="pathway">
    <text evidence="7">Porphyrin-containing compound metabolism; protoporphyrin-IX biosynthesis; protoporphyrin-IX from protoporphyrinogen-IX: step 1/1.</text>
</comment>
<keyword evidence="2 7" id="KW-0288">FMN</keyword>
<reference evidence="9 10" key="1">
    <citation type="submission" date="2019-02" db="EMBL/GenBank/DDBJ databases">
        <title>Prokaryotic population dynamics and viral predation in marine succession experiment using metagenomics: the confinement effect.</title>
        <authorList>
            <person name="Haro-Moreno J.M."/>
            <person name="Rodriguez-Valera F."/>
            <person name="Lopez-Perez M."/>
        </authorList>
    </citation>
    <scope>NUCLEOTIDE SEQUENCE [LARGE SCALE GENOMIC DNA]</scope>
    <source>
        <strain evidence="9">MED-G166</strain>
    </source>
</reference>
<evidence type="ECO:0000256" key="5">
    <source>
        <dbReference type="ARBA" id="ARBA00023136"/>
    </source>
</evidence>
<dbReference type="NCBIfam" id="NF008316">
    <property type="entry name" value="PRK11104.1"/>
    <property type="match status" value="1"/>
</dbReference>
<dbReference type="EC" id="1.3.5.3" evidence="7"/>
<proteinExistence type="inferred from homology"/>
<evidence type="ECO:0000313" key="10">
    <source>
        <dbReference type="Proteomes" id="UP000320146"/>
    </source>
</evidence>
<accession>A0A520MUF6</accession>
<dbReference type="SUPFAM" id="SSF52218">
    <property type="entry name" value="Flavoproteins"/>
    <property type="match status" value="1"/>
</dbReference>
<dbReference type="HAMAP" id="MF_00853">
    <property type="entry name" value="HemG"/>
    <property type="match status" value="1"/>
</dbReference>
<comment type="catalytic activity">
    <reaction evidence="7">
        <text>protoporphyrinogen IX + 3 a quinone = protoporphyrin IX + 3 a quinol</text>
        <dbReference type="Rhea" id="RHEA:65032"/>
        <dbReference type="ChEBI" id="CHEBI:24646"/>
        <dbReference type="ChEBI" id="CHEBI:57306"/>
        <dbReference type="ChEBI" id="CHEBI:57307"/>
        <dbReference type="ChEBI" id="CHEBI:132124"/>
        <dbReference type="EC" id="1.3.5.3"/>
    </reaction>
</comment>
<dbReference type="InterPro" id="IPR052200">
    <property type="entry name" value="Protoporphyrinogen_IX_DH"/>
</dbReference>
<dbReference type="Gene3D" id="3.40.50.360">
    <property type="match status" value="1"/>
</dbReference>
<evidence type="ECO:0000256" key="7">
    <source>
        <dbReference type="HAMAP-Rule" id="MF_00853"/>
    </source>
</evidence>
<dbReference type="GO" id="GO:0070819">
    <property type="term" value="F:menaquinone-dependent protoporphyrinogen oxidase activity"/>
    <property type="evidence" value="ECO:0007669"/>
    <property type="project" value="UniProtKB-UniRule"/>
</dbReference>
<dbReference type="InterPro" id="IPR026816">
    <property type="entry name" value="Flavodoxin_dom"/>
</dbReference>
<protein>
    <recommendedName>
        <fullName evidence="7">Protoporphyrinogen IX dehydrogenase [quinone]</fullName>
        <ecNumber evidence="7">1.3.5.3</ecNumber>
    </recommendedName>
    <alternativeName>
        <fullName evidence="7">Protoporphyrinogen IX dehydrogenase [menaquinone]</fullName>
    </alternativeName>
    <alternativeName>
        <fullName evidence="7">Protoporphyrinogen IX dehydrogenase [ubiquinone]</fullName>
    </alternativeName>
    <alternativeName>
        <fullName evidence="7">Protoporphyrinogen oxidase</fullName>
        <shortName evidence="7">PPO</shortName>
    </alternativeName>
</protein>
<dbReference type="Pfam" id="PF12724">
    <property type="entry name" value="Flavodoxin_5"/>
    <property type="match status" value="1"/>
</dbReference>
<dbReference type="InterPro" id="IPR044264">
    <property type="entry name" value="HemG"/>
</dbReference>
<evidence type="ECO:0000256" key="6">
    <source>
        <dbReference type="ARBA" id="ARBA00023244"/>
    </source>
</evidence>
<comment type="caution">
    <text evidence="9">The sequence shown here is derived from an EMBL/GenBank/DDBJ whole genome shotgun (WGS) entry which is preliminary data.</text>
</comment>
<dbReference type="Proteomes" id="UP000320146">
    <property type="component" value="Unassembled WGS sequence"/>
</dbReference>
<name>A0A520MUF6_9GAMM</name>
<evidence type="ECO:0000256" key="1">
    <source>
        <dbReference type="ARBA" id="ARBA00022630"/>
    </source>
</evidence>
<evidence type="ECO:0000256" key="4">
    <source>
        <dbReference type="ARBA" id="ARBA00023002"/>
    </source>
</evidence>
<gene>
    <name evidence="7" type="primary">hemG</name>
    <name evidence="9" type="ORF">EVA99_00315</name>
</gene>
<dbReference type="UniPathway" id="UPA00251">
    <property type="reaction ID" value="UER00324"/>
</dbReference>
<evidence type="ECO:0000256" key="2">
    <source>
        <dbReference type="ARBA" id="ARBA00022643"/>
    </source>
</evidence>
<keyword evidence="1 7" id="KW-0285">Flavoprotein</keyword>
<dbReference type="EMBL" id="SHBL01000002">
    <property type="protein sequence ID" value="RZO24847.1"/>
    <property type="molecule type" value="Genomic_DNA"/>
</dbReference>
<evidence type="ECO:0000313" key="9">
    <source>
        <dbReference type="EMBL" id="RZO24847.1"/>
    </source>
</evidence>
<dbReference type="InterPro" id="IPR029039">
    <property type="entry name" value="Flavoprotein-like_sf"/>
</dbReference>
<keyword evidence="5" id="KW-0472">Membrane</keyword>
<keyword evidence="4 7" id="KW-0560">Oxidoreductase</keyword>
<evidence type="ECO:0000259" key="8">
    <source>
        <dbReference type="PROSITE" id="PS50902"/>
    </source>
</evidence>
<comment type="cofactor">
    <cofactor evidence="7">
        <name>FMN</name>
        <dbReference type="ChEBI" id="CHEBI:58210"/>
    </cofactor>
    <text evidence="7">Binds 1 FMN non-covalently per subunit.</text>
</comment>
<dbReference type="PANTHER" id="PTHR38030:SF2">
    <property type="entry name" value="PROTOPORPHYRINOGEN IX DEHYDROGENASE [QUINONE]"/>
    <property type="match status" value="1"/>
</dbReference>
<sequence>MKKTLIVYSSTDGHTLRICEHIKNIIEKQTSVFIISVEETSNFDLDKFDCVVLGASIRYGNHKPSLYSFVEKNEGLLATKRTAFFNVNAVARKEDKNSIETNPYLNKFLKRVTWQPDILAVFAGKISYPEYNFFDKHMIRFIMWMSKGPTDQTKVFEFTDWDKVEAFGKKILKELLPH</sequence>
<comment type="subcellular location">
    <subcellularLocation>
        <location evidence="7">Cell membrane</location>
        <topology evidence="7">Peripheral membrane protein</topology>
    </subcellularLocation>
</comment>
<dbReference type="PANTHER" id="PTHR38030">
    <property type="entry name" value="PROTOPORPHYRINOGEN IX DEHYDROGENASE [MENAQUINONE]"/>
    <property type="match status" value="1"/>
</dbReference>
<organism evidence="9 10">
    <name type="scientific">SAR86 cluster bacterium</name>
    <dbReference type="NCBI Taxonomy" id="2030880"/>
    <lineage>
        <taxon>Bacteria</taxon>
        <taxon>Pseudomonadati</taxon>
        <taxon>Pseudomonadota</taxon>
        <taxon>Gammaproteobacteria</taxon>
        <taxon>SAR86 cluster</taxon>
    </lineage>
</organism>